<keyword evidence="4 9" id="KW-0418">Kinase</keyword>
<evidence type="ECO:0000256" key="2">
    <source>
        <dbReference type="ARBA" id="ARBA00022679"/>
    </source>
</evidence>
<dbReference type="InterPro" id="IPR027417">
    <property type="entry name" value="P-loop_NTPase"/>
</dbReference>
<evidence type="ECO:0000256" key="4">
    <source>
        <dbReference type="ARBA" id="ARBA00022777"/>
    </source>
</evidence>
<feature type="region of interest" description="Disordered" evidence="10">
    <location>
        <begin position="1"/>
        <end position="46"/>
    </location>
</feature>
<dbReference type="InterPro" id="IPR006266">
    <property type="entry name" value="UMP_CMP_kinase"/>
</dbReference>
<evidence type="ECO:0000256" key="9">
    <source>
        <dbReference type="HAMAP-Rule" id="MF_03172"/>
    </source>
</evidence>
<feature type="binding site" evidence="9">
    <location>
        <position position="209"/>
    </location>
    <ligand>
        <name>a ribonucleoside 5'-phosphate</name>
        <dbReference type="ChEBI" id="CHEBI:58043"/>
    </ligand>
</feature>
<proteinExistence type="inferred from homology"/>
<gene>
    <name evidence="11" type="ORF">I308_103966</name>
</gene>
<dbReference type="InterPro" id="IPR000850">
    <property type="entry name" value="Adenylat/UMP-CMP_kin"/>
</dbReference>
<dbReference type="EC" id="2.7.4.14" evidence="9"/>
<sequence length="262" mass="29192">MTVIDTIKDKLHHHHDKHAAAATTQTQTPPTPVSPETSKEAPDVKFSDTPVFDANKITVIFVLGGPGAGKGTQCEKLVSEYGFKHLSAGDLLRAERSREGSRYGAMITEYITEGKIVPMEVTIKLLENAMTETLSSPPSAPGWSNGFGRFLIDGFPRKMDQALKFDESVCKSSFVLFFSTSEEILLERLLERGKTSGREDDNKDSIVKRFRTFLETSMPVVDYYRERNKVVEIDSSPSIDEVYAVVKREMDARLPKKGPANE</sequence>
<comment type="catalytic activity">
    <reaction evidence="8 9">
        <text>UMP + ATP = UDP + ADP</text>
        <dbReference type="Rhea" id="RHEA:24400"/>
        <dbReference type="ChEBI" id="CHEBI:30616"/>
        <dbReference type="ChEBI" id="CHEBI:57865"/>
        <dbReference type="ChEBI" id="CHEBI:58223"/>
        <dbReference type="ChEBI" id="CHEBI:456216"/>
        <dbReference type="EC" id="2.7.4.14"/>
    </reaction>
</comment>
<evidence type="ECO:0000256" key="6">
    <source>
        <dbReference type="ARBA" id="ARBA00022975"/>
    </source>
</evidence>
<feature type="binding site" evidence="9">
    <location>
        <begin position="67"/>
        <end position="72"/>
    </location>
    <ligand>
        <name>ATP</name>
        <dbReference type="ChEBI" id="CHEBI:30616"/>
    </ligand>
</feature>
<organism evidence="11 12">
    <name type="scientific">Cryptococcus tetragattii IND107</name>
    <dbReference type="NCBI Taxonomy" id="1296105"/>
    <lineage>
        <taxon>Eukaryota</taxon>
        <taxon>Fungi</taxon>
        <taxon>Dikarya</taxon>
        <taxon>Basidiomycota</taxon>
        <taxon>Agaricomycotina</taxon>
        <taxon>Tremellomycetes</taxon>
        <taxon>Tremellales</taxon>
        <taxon>Cryptococcaceae</taxon>
        <taxon>Cryptococcus</taxon>
        <taxon>Cryptococcus gattii species complex</taxon>
    </lineage>
</organism>
<evidence type="ECO:0000313" key="11">
    <source>
        <dbReference type="EMBL" id="KAL0247888.1"/>
    </source>
</evidence>
<dbReference type="GeneID" id="91990822"/>
<feature type="binding site" evidence="9">
    <location>
        <begin position="154"/>
        <end position="157"/>
    </location>
    <ligand>
        <name>a ribonucleoside 5'-phosphate</name>
        <dbReference type="ChEBI" id="CHEBI:58043"/>
    </ligand>
</feature>
<keyword evidence="5 9" id="KW-0067">ATP-binding</keyword>
<feature type="binding site" evidence="9">
    <location>
        <position position="93"/>
    </location>
    <ligand>
        <name>a ribonucleoside 5'-phosphate</name>
        <dbReference type="ChEBI" id="CHEBI:58043"/>
    </ligand>
</feature>
<comment type="subunit">
    <text evidence="9">Monomer.</text>
</comment>
<dbReference type="NCBIfam" id="TIGR01359">
    <property type="entry name" value="UMP_CMP_kin_fam"/>
    <property type="match status" value="1"/>
</dbReference>
<feature type="compositionally biased region" description="Basic and acidic residues" evidence="10">
    <location>
        <begin position="37"/>
        <end position="46"/>
    </location>
</feature>
<dbReference type="CDD" id="cd01428">
    <property type="entry name" value="ADK"/>
    <property type="match status" value="1"/>
</dbReference>
<comment type="subcellular location">
    <subcellularLocation>
        <location evidence="9">Cytoplasm</location>
    </subcellularLocation>
    <subcellularLocation>
        <location evidence="9">Nucleus</location>
    </subcellularLocation>
    <text evidence="9">Predominantly cytoplasmic.</text>
</comment>
<comment type="function">
    <text evidence="9">Catalyzes the phosphorylation of pyrimidine nucleoside monophosphates at the expense of ATP. Plays an important role in de novo pyrimidine nucleotide biosynthesis. Has preference for UMP and dUMP as phosphate acceptors, but can also use CMP, dCMP and AMP.</text>
</comment>
<dbReference type="Proteomes" id="UP000054399">
    <property type="component" value="Unassembled WGS sequence"/>
</dbReference>
<comment type="similarity">
    <text evidence="9">Belongs to the adenylate kinase family. UMP-CMP kinase subfamily.</text>
</comment>
<reference evidence="11" key="1">
    <citation type="submission" date="2015-01" db="EMBL/GenBank/DDBJ databases">
        <authorList>
            <consortium name="The Broad Institute Genomics Platform"/>
            <person name="Cuomo C."/>
            <person name="Litvintseva A."/>
            <person name="Chen Y."/>
            <person name="Heitman J."/>
            <person name="Sun S."/>
            <person name="Springer D."/>
            <person name="Dromer F."/>
            <person name="Young S."/>
            <person name="Zeng Q."/>
            <person name="Gargeya S."/>
            <person name="Abouelleil A."/>
            <person name="Alvarado L."/>
            <person name="Chapman S.B."/>
            <person name="Gainer-Dewar J."/>
            <person name="Goldberg J."/>
            <person name="Griggs A."/>
            <person name="Gujja S."/>
            <person name="Hansen M."/>
            <person name="Howarth C."/>
            <person name="Imamovic A."/>
            <person name="Larimer J."/>
            <person name="Murphy C."/>
            <person name="Naylor J."/>
            <person name="Pearson M."/>
            <person name="Priest M."/>
            <person name="Roberts A."/>
            <person name="Saif S."/>
            <person name="Shea T."/>
            <person name="Sykes S."/>
            <person name="Wortman J."/>
            <person name="Nusbaum C."/>
            <person name="Birren B."/>
        </authorList>
    </citation>
    <scope>NUCLEOTIDE SEQUENCE</scope>
    <source>
        <strain evidence="11">IND107</strain>
    </source>
</reference>
<dbReference type="RefSeq" id="XP_066613849.1">
    <property type="nucleotide sequence ID" value="XM_066758447.1"/>
</dbReference>
<keyword evidence="6 9" id="KW-0665">Pyrimidine biosynthesis</keyword>
<feature type="region of interest" description="NMPbind" evidence="9">
    <location>
        <begin position="87"/>
        <end position="117"/>
    </location>
</feature>
<dbReference type="PRINTS" id="PR00094">
    <property type="entry name" value="ADENYLTKNASE"/>
</dbReference>
<evidence type="ECO:0000256" key="5">
    <source>
        <dbReference type="ARBA" id="ARBA00022840"/>
    </source>
</evidence>
<evidence type="ECO:0000313" key="12">
    <source>
        <dbReference type="Proteomes" id="UP000054399"/>
    </source>
</evidence>
<dbReference type="InterPro" id="IPR033690">
    <property type="entry name" value="Adenylat_kinase_CS"/>
</dbReference>
<feature type="region of interest" description="LID" evidence="9">
    <location>
        <begin position="191"/>
        <end position="201"/>
    </location>
</feature>
<dbReference type="Gene3D" id="3.40.50.300">
    <property type="entry name" value="P-loop containing nucleotide triphosphate hydrolases"/>
    <property type="match status" value="1"/>
</dbReference>
<dbReference type="PROSITE" id="PS00113">
    <property type="entry name" value="ADENYLATE_KINASE"/>
    <property type="match status" value="1"/>
</dbReference>
<keyword evidence="7 9" id="KW-0539">Nucleus</keyword>
<feature type="binding site" evidence="9">
    <location>
        <position position="198"/>
    </location>
    <ligand>
        <name>a ribonucleoside 5'-phosphate</name>
        <dbReference type="ChEBI" id="CHEBI:58043"/>
    </ligand>
</feature>
<comment type="cofactor">
    <cofactor evidence="9">
        <name>Mg(2+)</name>
        <dbReference type="ChEBI" id="CHEBI:18420"/>
    </cofactor>
    <text evidence="9">Binds 1 Mg(2+) ion per monomer.</text>
</comment>
<dbReference type="HAMAP" id="MF_03172">
    <property type="entry name" value="Adenylate_kinase_UMP_CMP_kin"/>
    <property type="match status" value="1"/>
</dbReference>
<feature type="binding site" evidence="9">
    <location>
        <position position="192"/>
    </location>
    <ligand>
        <name>ATP</name>
        <dbReference type="ChEBI" id="CHEBI:30616"/>
    </ligand>
</feature>
<dbReference type="Pfam" id="PF00406">
    <property type="entry name" value="ADK"/>
    <property type="match status" value="1"/>
</dbReference>
<dbReference type="SUPFAM" id="SSF52540">
    <property type="entry name" value="P-loop containing nucleoside triphosphate hydrolases"/>
    <property type="match status" value="1"/>
</dbReference>
<keyword evidence="2 9" id="KW-0808">Transferase</keyword>
<keyword evidence="12" id="KW-1185">Reference proteome</keyword>
<comment type="domain">
    <text evidence="9">Consists of three domains, a large central CORE domain and two small peripheral domains, NMPbind and LID, which undergo movements during catalysis. The LID domain closes over the site of phosphoryl transfer upon ATP binding. Assembling and dissambling the active center during each catalytic cycle provides an effective means to prevent ATP hydrolysis.</text>
</comment>
<feature type="binding site" evidence="9">
    <location>
        <position position="237"/>
    </location>
    <ligand>
        <name>ATP</name>
        <dbReference type="ChEBI" id="CHEBI:30616"/>
    </ligand>
</feature>
<name>A0ABR3BRT2_9TREE</name>
<dbReference type="HAMAP" id="MF_00235">
    <property type="entry name" value="Adenylate_kinase_Adk"/>
    <property type="match status" value="1"/>
</dbReference>
<feature type="binding site" evidence="9">
    <location>
        <begin position="115"/>
        <end position="117"/>
    </location>
    <ligand>
        <name>a ribonucleoside 5'-phosphate</name>
        <dbReference type="ChEBI" id="CHEBI:58043"/>
    </ligand>
</feature>
<dbReference type="PANTHER" id="PTHR23359">
    <property type="entry name" value="NUCLEOTIDE KINASE"/>
    <property type="match status" value="1"/>
</dbReference>
<dbReference type="EMBL" id="ATAM02000006">
    <property type="protein sequence ID" value="KAL0247888.1"/>
    <property type="molecule type" value="Genomic_DNA"/>
</dbReference>
<feature type="binding site" evidence="9">
    <location>
        <position position="161"/>
    </location>
    <ligand>
        <name>a ribonucleoside 5'-phosphate</name>
        <dbReference type="ChEBI" id="CHEBI:58043"/>
    </ligand>
</feature>
<protein>
    <recommendedName>
        <fullName evidence="9">Uridylate kinase</fullName>
        <shortName evidence="9">UK</shortName>
        <ecNumber evidence="9">2.7.4.14</ecNumber>
    </recommendedName>
    <alternativeName>
        <fullName evidence="9">ATP:UMP phosphotransferase</fullName>
    </alternativeName>
    <alternativeName>
        <fullName evidence="9">Deoxycytidylate kinase</fullName>
        <shortName evidence="9">CK</shortName>
        <shortName evidence="9">dCMP kinase</shortName>
    </alternativeName>
    <alternativeName>
        <fullName evidence="9">Uridine monophosphate kinase</fullName>
        <shortName evidence="9">UMP kinase</shortName>
        <shortName evidence="9">UMPK</shortName>
    </alternativeName>
</protein>
<evidence type="ECO:0000256" key="7">
    <source>
        <dbReference type="ARBA" id="ARBA00023242"/>
    </source>
</evidence>
<evidence type="ECO:0000256" key="10">
    <source>
        <dbReference type="SAM" id="MobiDB-lite"/>
    </source>
</evidence>
<keyword evidence="3 9" id="KW-0547">Nucleotide-binding</keyword>
<evidence type="ECO:0000256" key="3">
    <source>
        <dbReference type="ARBA" id="ARBA00022741"/>
    </source>
</evidence>
<evidence type="ECO:0000256" key="8">
    <source>
        <dbReference type="ARBA" id="ARBA00048116"/>
    </source>
</evidence>
<accession>A0ABR3BRT2</accession>
<comment type="caution">
    <text evidence="11">The sequence shown here is derived from an EMBL/GenBank/DDBJ whole genome shotgun (WGS) entry which is preliminary data.</text>
</comment>
<reference evidence="11" key="2">
    <citation type="submission" date="2024-01" db="EMBL/GenBank/DDBJ databases">
        <title>Comparative genomics of Cryptococcus and Kwoniella reveals pathogenesis evolution and contrasting modes of karyotype evolution via chromosome fusion or intercentromeric recombination.</title>
        <authorList>
            <person name="Coelho M.A."/>
            <person name="David-Palma M."/>
            <person name="Shea T."/>
            <person name="Bowers K."/>
            <person name="Mcginley-Smith S."/>
            <person name="Mohammad A.W."/>
            <person name="Gnirke A."/>
            <person name="Yurkov A.M."/>
            <person name="Nowrousian M."/>
            <person name="Sun S."/>
            <person name="Cuomo C.A."/>
            <person name="Heitman J."/>
        </authorList>
    </citation>
    <scope>NUCLEOTIDE SEQUENCE</scope>
    <source>
        <strain evidence="11">IND107</strain>
    </source>
</reference>
<evidence type="ECO:0000256" key="1">
    <source>
        <dbReference type="ARBA" id="ARBA00022490"/>
    </source>
</evidence>
<keyword evidence="1 9" id="KW-0963">Cytoplasm</keyword>